<keyword evidence="12" id="KW-1185">Reference proteome</keyword>
<accession>A0ABN9XAG5</accession>
<keyword evidence="7" id="KW-0206">Cytoskeleton</keyword>
<evidence type="ECO:0000256" key="3">
    <source>
        <dbReference type="ARBA" id="ARBA00021602"/>
    </source>
</evidence>
<keyword evidence="9" id="KW-0175">Coiled coil</keyword>
<feature type="region of interest" description="Disordered" evidence="10">
    <location>
        <begin position="523"/>
        <end position="555"/>
    </location>
</feature>
<evidence type="ECO:0000313" key="11">
    <source>
        <dbReference type="EMBL" id="CAK0896516.1"/>
    </source>
</evidence>
<dbReference type="PANTHER" id="PTHR21442">
    <property type="entry name" value="CILIA- AND FLAGELLA-ASSOCIATED PROTEIN 206"/>
    <property type="match status" value="1"/>
</dbReference>
<evidence type="ECO:0000256" key="9">
    <source>
        <dbReference type="SAM" id="Coils"/>
    </source>
</evidence>
<evidence type="ECO:0000256" key="2">
    <source>
        <dbReference type="ARBA" id="ARBA00010500"/>
    </source>
</evidence>
<protein>
    <recommendedName>
        <fullName evidence="3">Cilia- and flagella-associated protein 206</fullName>
    </recommendedName>
</protein>
<evidence type="ECO:0000256" key="7">
    <source>
        <dbReference type="ARBA" id="ARBA00023212"/>
    </source>
</evidence>
<dbReference type="InterPro" id="IPR021897">
    <property type="entry name" value="FAP206"/>
</dbReference>
<feature type="compositionally biased region" description="Gly residues" evidence="10">
    <location>
        <begin position="201"/>
        <end position="211"/>
    </location>
</feature>
<evidence type="ECO:0000256" key="4">
    <source>
        <dbReference type="ARBA" id="ARBA00022490"/>
    </source>
</evidence>
<reference evidence="11" key="1">
    <citation type="submission" date="2023-10" db="EMBL/GenBank/DDBJ databases">
        <authorList>
            <person name="Chen Y."/>
            <person name="Shah S."/>
            <person name="Dougan E. K."/>
            <person name="Thang M."/>
            <person name="Chan C."/>
        </authorList>
    </citation>
    <scope>NUCLEOTIDE SEQUENCE [LARGE SCALE GENOMIC DNA]</scope>
</reference>
<name>A0ABN9XAG5_9DINO</name>
<evidence type="ECO:0000256" key="8">
    <source>
        <dbReference type="ARBA" id="ARBA00023273"/>
    </source>
</evidence>
<feature type="compositionally biased region" description="Basic residues" evidence="10">
    <location>
        <begin position="526"/>
        <end position="540"/>
    </location>
</feature>
<feature type="region of interest" description="Disordered" evidence="10">
    <location>
        <begin position="430"/>
        <end position="471"/>
    </location>
</feature>
<evidence type="ECO:0000256" key="5">
    <source>
        <dbReference type="ARBA" id="ARBA00022794"/>
    </source>
</evidence>
<comment type="subcellular location">
    <subcellularLocation>
        <location evidence="1">Cytoplasm</location>
        <location evidence="1">Cytoskeleton</location>
        <location evidence="1">Cilium axoneme</location>
    </subcellularLocation>
</comment>
<proteinExistence type="inferred from homology"/>
<keyword evidence="6" id="KW-0969">Cilium</keyword>
<feature type="region of interest" description="Disordered" evidence="10">
    <location>
        <begin position="186"/>
        <end position="228"/>
    </location>
</feature>
<dbReference type="Pfam" id="PF12018">
    <property type="entry name" value="FAP206"/>
    <property type="match status" value="1"/>
</dbReference>
<keyword evidence="4" id="KW-0963">Cytoplasm</keyword>
<keyword evidence="8" id="KW-0966">Cell projection</keyword>
<sequence>MLPHLVAAKGPGRTAEGTGGAPAACRSALGPRERTPAGRHGDHLGASRRSGRSSCWPVASWAARCPRPSRRSWPRPSSTRPAAASTWTAPSRIGTTQKPMRARWSRIGRQEGPVQGQAGDLLPALAGRLRELIRGDRAEGAEGESRCHRDGAEGAQVDRGLLGQVYGGLRDADGPLQEDLPAAATEVHQAVGRGQAREGRGGGARGGGSAGVGLPARGPARLRGPDGEKTAQLQELAGIVLGIRLFNQHQGKGGANLPALGDTVSKLGSEDLLQRVQQEVEDVTELCRAHADVAMASGGPASGKAAKPLAEKQLDQLVSNLLYHRQYLCYLLNLQEDLAASIERLQADQGALQEELLDLDALVGGRVSVPKEQVYPRFDALARSYTTAFQEVKALEARSRLHEVLSEMREQYFPPLAAPAQKALEDLRAARQEGGQAQAREEDGEESPWTSTPSPGRGSRARIDDCGSPDGGQLRRLHVAAARLPGLLRALADCLRRAAGARQPGSRRREVRGALQRVLHRERTRGVLRRPRPLLRRRSRGVLQVPRADPSAPRA</sequence>
<evidence type="ECO:0000256" key="1">
    <source>
        <dbReference type="ARBA" id="ARBA00004430"/>
    </source>
</evidence>
<feature type="region of interest" description="Disordered" evidence="10">
    <location>
        <begin position="1"/>
        <end position="52"/>
    </location>
</feature>
<evidence type="ECO:0000256" key="6">
    <source>
        <dbReference type="ARBA" id="ARBA00023069"/>
    </source>
</evidence>
<feature type="compositionally biased region" description="Basic and acidic residues" evidence="10">
    <location>
        <begin position="31"/>
        <end position="45"/>
    </location>
</feature>
<evidence type="ECO:0000256" key="10">
    <source>
        <dbReference type="SAM" id="MobiDB-lite"/>
    </source>
</evidence>
<comment type="similarity">
    <text evidence="2">Belongs to the CFAP206 family.</text>
</comment>
<gene>
    <name evidence="11" type="ORF">PCOR1329_LOCUS74969</name>
</gene>
<dbReference type="Proteomes" id="UP001189429">
    <property type="component" value="Unassembled WGS sequence"/>
</dbReference>
<organism evidence="11 12">
    <name type="scientific">Prorocentrum cordatum</name>
    <dbReference type="NCBI Taxonomy" id="2364126"/>
    <lineage>
        <taxon>Eukaryota</taxon>
        <taxon>Sar</taxon>
        <taxon>Alveolata</taxon>
        <taxon>Dinophyceae</taxon>
        <taxon>Prorocentrales</taxon>
        <taxon>Prorocentraceae</taxon>
        <taxon>Prorocentrum</taxon>
    </lineage>
</organism>
<keyword evidence="5" id="KW-0970">Cilium biogenesis/degradation</keyword>
<comment type="caution">
    <text evidence="11">The sequence shown here is derived from an EMBL/GenBank/DDBJ whole genome shotgun (WGS) entry which is preliminary data.</text>
</comment>
<feature type="coiled-coil region" evidence="9">
    <location>
        <begin position="335"/>
        <end position="362"/>
    </location>
</feature>
<feature type="region of interest" description="Disordered" evidence="10">
    <location>
        <begin position="66"/>
        <end position="98"/>
    </location>
</feature>
<evidence type="ECO:0000313" key="12">
    <source>
        <dbReference type="Proteomes" id="UP001189429"/>
    </source>
</evidence>
<dbReference type="PANTHER" id="PTHR21442:SF0">
    <property type="entry name" value="CILIA- AND FLAGELLA-ASSOCIATED PROTEIN 206"/>
    <property type="match status" value="1"/>
</dbReference>
<dbReference type="EMBL" id="CAUYUJ010020201">
    <property type="protein sequence ID" value="CAK0896516.1"/>
    <property type="molecule type" value="Genomic_DNA"/>
</dbReference>
<feature type="compositionally biased region" description="Low complexity" evidence="10">
    <location>
        <begin position="74"/>
        <end position="92"/>
    </location>
</feature>